<dbReference type="PANTHER" id="PTHR30349">
    <property type="entry name" value="PHAGE INTEGRASE-RELATED"/>
    <property type="match status" value="1"/>
</dbReference>
<dbReference type="GO" id="GO:0006310">
    <property type="term" value="P:DNA recombination"/>
    <property type="evidence" value="ECO:0007669"/>
    <property type="project" value="UniProtKB-KW"/>
</dbReference>
<dbReference type="GO" id="GO:0015074">
    <property type="term" value="P:DNA integration"/>
    <property type="evidence" value="ECO:0007669"/>
    <property type="project" value="InterPro"/>
</dbReference>
<dbReference type="PANTHER" id="PTHR30349:SF41">
    <property type="entry name" value="INTEGRASE_RECOMBINASE PROTEIN MJ0367-RELATED"/>
    <property type="match status" value="1"/>
</dbReference>
<evidence type="ECO:0000256" key="4">
    <source>
        <dbReference type="PROSITE-ProRule" id="PRU01248"/>
    </source>
</evidence>
<dbReference type="AlphaFoldDB" id="A0A7X9SLY4"/>
<evidence type="ECO:0000256" key="2">
    <source>
        <dbReference type="ARBA" id="ARBA00023125"/>
    </source>
</evidence>
<dbReference type="InterPro" id="IPR050090">
    <property type="entry name" value="Tyrosine_recombinase_XerCD"/>
</dbReference>
<dbReference type="InterPro" id="IPR044068">
    <property type="entry name" value="CB"/>
</dbReference>
<evidence type="ECO:0000256" key="3">
    <source>
        <dbReference type="ARBA" id="ARBA00023172"/>
    </source>
</evidence>
<protein>
    <submittedName>
        <fullName evidence="7">Tyrosine-type recombinase/integrase</fullName>
    </submittedName>
</protein>
<dbReference type="Pfam" id="PF13102">
    <property type="entry name" value="Phage_int_SAM_5"/>
    <property type="match status" value="1"/>
</dbReference>
<organism evidence="7 8">
    <name type="scientific">Clostridium beijerinckii</name>
    <name type="common">Clostridium MP</name>
    <dbReference type="NCBI Taxonomy" id="1520"/>
    <lineage>
        <taxon>Bacteria</taxon>
        <taxon>Bacillati</taxon>
        <taxon>Bacillota</taxon>
        <taxon>Clostridia</taxon>
        <taxon>Eubacteriales</taxon>
        <taxon>Clostridiaceae</taxon>
        <taxon>Clostridium</taxon>
    </lineage>
</organism>
<dbReference type="InterPro" id="IPR011010">
    <property type="entry name" value="DNA_brk_join_enz"/>
</dbReference>
<keyword evidence="2 4" id="KW-0238">DNA-binding</keyword>
<evidence type="ECO:0000313" key="8">
    <source>
        <dbReference type="Proteomes" id="UP000587880"/>
    </source>
</evidence>
<dbReference type="InterPro" id="IPR010998">
    <property type="entry name" value="Integrase_recombinase_N"/>
</dbReference>
<accession>A0A7X9SLY4</accession>
<dbReference type="Pfam" id="PF00589">
    <property type="entry name" value="Phage_integrase"/>
    <property type="match status" value="1"/>
</dbReference>
<dbReference type="SUPFAM" id="SSF56349">
    <property type="entry name" value="DNA breaking-rejoining enzymes"/>
    <property type="match status" value="1"/>
</dbReference>
<dbReference type="Gene3D" id="1.10.150.130">
    <property type="match status" value="1"/>
</dbReference>
<dbReference type="PROSITE" id="PS51898">
    <property type="entry name" value="TYR_RECOMBINASE"/>
    <property type="match status" value="1"/>
</dbReference>
<dbReference type="InterPro" id="IPR013762">
    <property type="entry name" value="Integrase-like_cat_sf"/>
</dbReference>
<evidence type="ECO:0000313" key="7">
    <source>
        <dbReference type="EMBL" id="NMF04330.1"/>
    </source>
</evidence>
<dbReference type="PROSITE" id="PS51900">
    <property type="entry name" value="CB"/>
    <property type="match status" value="1"/>
</dbReference>
<sequence length="309" mass="37178">MNDFKMTFKDGFEEFKVYCITKNLSKDTIKHHENVIKTVFKFINPNMSIEDITRKTVNKFILDCKENLTIKDVTLNTYVRSLRTILYYFMNMGYIEKFNINAPKFDRQIIPTYSDEDLKKLLKKPNMKKCDFIEYRNYMICQFFMSVGCRTRTLINIKIKDLDFDNNVVYLNVTKNRKPLIIPLSNTLRKELKEYLRIRKGKEEDYLFCSMYGEQITRTRLFNSMQDYNRKREVNQSGLHRFRHTFAKKWILNGGSALKLKEILGHSNLEMVTNYVNMFTEDLQKDFDEFNPLEQFNKHTNMNLNMKRK</sequence>
<name>A0A7X9SLY4_CLOBE</name>
<dbReference type="Gene3D" id="1.10.443.10">
    <property type="entry name" value="Intergrase catalytic core"/>
    <property type="match status" value="1"/>
</dbReference>
<dbReference type="InterPro" id="IPR002104">
    <property type="entry name" value="Integrase_catalytic"/>
</dbReference>
<dbReference type="RefSeq" id="WP_168981396.1">
    <property type="nucleotide sequence ID" value="NZ_JABAGD010000008.1"/>
</dbReference>
<feature type="domain" description="Tyr recombinase" evidence="5">
    <location>
        <begin position="108"/>
        <end position="288"/>
    </location>
</feature>
<keyword evidence="3" id="KW-0233">DNA recombination</keyword>
<gene>
    <name evidence="7" type="ORF">HF849_06080</name>
</gene>
<comment type="similarity">
    <text evidence="1">Belongs to the 'phage' integrase family.</text>
</comment>
<dbReference type="EMBL" id="JABAGD010000008">
    <property type="protein sequence ID" value="NMF04330.1"/>
    <property type="molecule type" value="Genomic_DNA"/>
</dbReference>
<proteinExistence type="inferred from homology"/>
<dbReference type="CDD" id="cd00397">
    <property type="entry name" value="DNA_BRE_C"/>
    <property type="match status" value="1"/>
</dbReference>
<evidence type="ECO:0000256" key="1">
    <source>
        <dbReference type="ARBA" id="ARBA00008857"/>
    </source>
</evidence>
<reference evidence="7 8" key="1">
    <citation type="submission" date="2020-04" db="EMBL/GenBank/DDBJ databases">
        <authorList>
            <person name="Hitch T.C.A."/>
            <person name="Wylensek D."/>
            <person name="Clavel T."/>
        </authorList>
    </citation>
    <scope>NUCLEOTIDE SEQUENCE [LARGE SCALE GENOMIC DNA]</scope>
    <source>
        <strain evidence="7 8">WB01_NA02</strain>
    </source>
</reference>
<dbReference type="Proteomes" id="UP000587880">
    <property type="component" value="Unassembled WGS sequence"/>
</dbReference>
<evidence type="ECO:0000259" key="5">
    <source>
        <dbReference type="PROSITE" id="PS51898"/>
    </source>
</evidence>
<dbReference type="GO" id="GO:0003677">
    <property type="term" value="F:DNA binding"/>
    <property type="evidence" value="ECO:0007669"/>
    <property type="project" value="UniProtKB-UniRule"/>
</dbReference>
<dbReference type="InterPro" id="IPR025269">
    <property type="entry name" value="SAM-like_dom"/>
</dbReference>
<feature type="domain" description="Core-binding (CB)" evidence="6">
    <location>
        <begin position="6"/>
        <end position="90"/>
    </location>
</feature>
<evidence type="ECO:0000259" key="6">
    <source>
        <dbReference type="PROSITE" id="PS51900"/>
    </source>
</evidence>
<comment type="caution">
    <text evidence="7">The sequence shown here is derived from an EMBL/GenBank/DDBJ whole genome shotgun (WGS) entry which is preliminary data.</text>
</comment>